<evidence type="ECO:0000313" key="2">
    <source>
        <dbReference type="Proteomes" id="UP000437131"/>
    </source>
</evidence>
<name>A0A844GR32_9CHRO</name>
<proteinExistence type="predicted"/>
<dbReference type="InterPro" id="IPR029024">
    <property type="entry name" value="TerB-like"/>
</dbReference>
<comment type="caution">
    <text evidence="1">The sequence shown here is derived from an EMBL/GenBank/DDBJ whole genome shotgun (WGS) entry which is preliminary data.</text>
</comment>
<accession>A0A844GR32</accession>
<reference evidence="1 2" key="1">
    <citation type="submission" date="2019-11" db="EMBL/GenBank/DDBJ databases">
        <title>Isolation of a new High Light Tolerant Cyanobacteria.</title>
        <authorList>
            <person name="Dobson Z."/>
            <person name="Vaughn N."/>
            <person name="Vaughn M."/>
            <person name="Fromme P."/>
            <person name="Mazor Y."/>
        </authorList>
    </citation>
    <scope>NUCLEOTIDE SEQUENCE [LARGE SCALE GENOMIC DNA]</scope>
    <source>
        <strain evidence="1 2">0216</strain>
    </source>
</reference>
<dbReference type="SUPFAM" id="SSF158682">
    <property type="entry name" value="TerB-like"/>
    <property type="match status" value="1"/>
</dbReference>
<sequence length="198" mass="22979">MKKEYYRMSDNPSLFLPESQLLILNIVCALAWADNELSEEETEILLEKFKSNLPPEPEPIYFDDPDPFYNTMGLSSFTVAEQTQARVNAEIAFKDILNRYKQNPIPLSDLVSQLKTNEDRCLCAKLAYMVIKASPDNQGNLICADEKMVYRQLIQLLNLDPEVVQKIEQRADYELDKFQHPFKAFMGNVKKFFLKKII</sequence>
<dbReference type="AlphaFoldDB" id="A0A844GR32"/>
<dbReference type="Proteomes" id="UP000437131">
    <property type="component" value="Unassembled WGS sequence"/>
</dbReference>
<dbReference type="EMBL" id="WMIA01000001">
    <property type="protein sequence ID" value="MTF37389.1"/>
    <property type="molecule type" value="Genomic_DNA"/>
</dbReference>
<evidence type="ECO:0000313" key="1">
    <source>
        <dbReference type="EMBL" id="MTF37389.1"/>
    </source>
</evidence>
<protein>
    <submittedName>
        <fullName evidence="1">TerB family tellurite resistance protein</fullName>
    </submittedName>
</protein>
<gene>
    <name evidence="1" type="ORF">GGC33_00345</name>
</gene>
<organism evidence="1 2">
    <name type="scientific">Cyanobacterium aponinum 0216</name>
    <dbReference type="NCBI Taxonomy" id="2676140"/>
    <lineage>
        <taxon>Bacteria</taxon>
        <taxon>Bacillati</taxon>
        <taxon>Cyanobacteriota</taxon>
        <taxon>Cyanophyceae</taxon>
        <taxon>Oscillatoriophycideae</taxon>
        <taxon>Chroococcales</taxon>
        <taxon>Geminocystaceae</taxon>
        <taxon>Cyanobacterium</taxon>
    </lineage>
</organism>